<name>A0A7W7DCM9_9ACTN</name>
<organism evidence="2 3">
    <name type="scientific">Sphaerisporangium siamense</name>
    <dbReference type="NCBI Taxonomy" id="795645"/>
    <lineage>
        <taxon>Bacteria</taxon>
        <taxon>Bacillati</taxon>
        <taxon>Actinomycetota</taxon>
        <taxon>Actinomycetes</taxon>
        <taxon>Streptosporangiales</taxon>
        <taxon>Streptosporangiaceae</taxon>
        <taxon>Sphaerisporangium</taxon>
    </lineage>
</organism>
<dbReference type="Gene3D" id="3.40.630.30">
    <property type="match status" value="1"/>
</dbReference>
<dbReference type="InterPro" id="IPR000182">
    <property type="entry name" value="GNAT_dom"/>
</dbReference>
<feature type="domain" description="N-acetyltransferase" evidence="1">
    <location>
        <begin position="11"/>
        <end position="167"/>
    </location>
</feature>
<comment type="caution">
    <text evidence="2">The sequence shown here is derived from an EMBL/GenBank/DDBJ whole genome shotgun (WGS) entry which is preliminary data.</text>
</comment>
<evidence type="ECO:0000259" key="1">
    <source>
        <dbReference type="PROSITE" id="PS51186"/>
    </source>
</evidence>
<keyword evidence="3" id="KW-1185">Reference proteome</keyword>
<proteinExistence type="predicted"/>
<dbReference type="InterPro" id="IPR016181">
    <property type="entry name" value="Acyl_CoA_acyltransferase"/>
</dbReference>
<dbReference type="Pfam" id="PF13302">
    <property type="entry name" value="Acetyltransf_3"/>
    <property type="match status" value="1"/>
</dbReference>
<dbReference type="SUPFAM" id="SSF55729">
    <property type="entry name" value="Acyl-CoA N-acyltransferases (Nat)"/>
    <property type="match status" value="1"/>
</dbReference>
<dbReference type="PROSITE" id="PS51186">
    <property type="entry name" value="GNAT"/>
    <property type="match status" value="1"/>
</dbReference>
<dbReference type="Proteomes" id="UP000542210">
    <property type="component" value="Unassembled WGS sequence"/>
</dbReference>
<dbReference type="InterPro" id="IPR051531">
    <property type="entry name" value="N-acetyltransferase"/>
</dbReference>
<dbReference type="PANTHER" id="PTHR43792">
    <property type="entry name" value="GNAT FAMILY, PUTATIVE (AFU_ORTHOLOGUE AFUA_3G00765)-RELATED-RELATED"/>
    <property type="match status" value="1"/>
</dbReference>
<sequence>MTAEPIRTARLTLTPLTVEDAAEMVEVLAGEELYAFIGGTPPGLAGLRSRYARLVVGRSPDGGEDWLNWIVRRERDGRAVGTVQATVTGGGRRAAIAWVVGTAWQGRGYASEAAAAMARWLAGRGVTVLQAHIHPGHEASMNVAARIGLRPTGLVEDGERVWRRERA</sequence>
<keyword evidence="2" id="KW-0808">Transferase</keyword>
<reference evidence="2 3" key="1">
    <citation type="submission" date="2020-08" db="EMBL/GenBank/DDBJ databases">
        <title>Sequencing the genomes of 1000 actinobacteria strains.</title>
        <authorList>
            <person name="Klenk H.-P."/>
        </authorList>
    </citation>
    <scope>NUCLEOTIDE SEQUENCE [LARGE SCALE GENOMIC DNA]</scope>
    <source>
        <strain evidence="2 3">DSM 45784</strain>
    </source>
</reference>
<dbReference type="GO" id="GO:0016747">
    <property type="term" value="F:acyltransferase activity, transferring groups other than amino-acyl groups"/>
    <property type="evidence" value="ECO:0007669"/>
    <property type="project" value="InterPro"/>
</dbReference>
<protein>
    <submittedName>
        <fullName evidence="2">RimJ/RimL family protein N-acetyltransferase</fullName>
    </submittedName>
</protein>
<dbReference type="RefSeq" id="WP_239122979.1">
    <property type="nucleotide sequence ID" value="NZ_BOOV01000011.1"/>
</dbReference>
<evidence type="ECO:0000313" key="3">
    <source>
        <dbReference type="Proteomes" id="UP000542210"/>
    </source>
</evidence>
<dbReference type="AlphaFoldDB" id="A0A7W7DCM9"/>
<gene>
    <name evidence="2" type="ORF">BJ982_005912</name>
</gene>
<dbReference type="EMBL" id="JACHND010000001">
    <property type="protein sequence ID" value="MBB4704368.1"/>
    <property type="molecule type" value="Genomic_DNA"/>
</dbReference>
<accession>A0A7W7DCM9</accession>
<evidence type="ECO:0000313" key="2">
    <source>
        <dbReference type="EMBL" id="MBB4704368.1"/>
    </source>
</evidence>